<gene>
    <name evidence="1" type="ORF">ACJDU8_00395</name>
</gene>
<organism evidence="1 2">
    <name type="scientific">Candidatus Clostridium eludens</name>
    <dbReference type="NCBI Taxonomy" id="3381663"/>
    <lineage>
        <taxon>Bacteria</taxon>
        <taxon>Bacillati</taxon>
        <taxon>Bacillota</taxon>
        <taxon>Clostridia</taxon>
        <taxon>Eubacteriales</taxon>
        <taxon>Clostridiaceae</taxon>
        <taxon>Clostridium</taxon>
    </lineage>
</organism>
<reference evidence="1 2" key="1">
    <citation type="submission" date="2024-11" db="EMBL/GenBank/DDBJ databases">
        <authorList>
            <person name="Heng Y.C."/>
            <person name="Lim A.C.H."/>
            <person name="Lee J.K.Y."/>
            <person name="Kittelmann S."/>
        </authorList>
    </citation>
    <scope>NUCLEOTIDE SEQUENCE [LARGE SCALE GENOMIC DNA]</scope>
    <source>
        <strain evidence="1 2">WILCCON 0269</strain>
    </source>
</reference>
<name>A0ABW8SDV3_9CLOT</name>
<dbReference type="EMBL" id="JBJHZX010000001">
    <property type="protein sequence ID" value="MFL0194054.1"/>
    <property type="molecule type" value="Genomic_DNA"/>
</dbReference>
<proteinExistence type="predicted"/>
<comment type="caution">
    <text evidence="1">The sequence shown here is derived from an EMBL/GenBank/DDBJ whole genome shotgun (WGS) entry which is preliminary data.</text>
</comment>
<dbReference type="Proteomes" id="UP001623660">
    <property type="component" value="Unassembled WGS sequence"/>
</dbReference>
<protein>
    <submittedName>
        <fullName evidence="1">Uncharacterized protein</fullName>
    </submittedName>
</protein>
<evidence type="ECO:0000313" key="2">
    <source>
        <dbReference type="Proteomes" id="UP001623660"/>
    </source>
</evidence>
<sequence length="44" mass="5212">MRLESDIIYRVGFYYVKDIERAVLQGLQAVDNKVLTMWLNSHII</sequence>
<accession>A0ABW8SDV3</accession>
<keyword evidence="2" id="KW-1185">Reference proteome</keyword>
<evidence type="ECO:0000313" key="1">
    <source>
        <dbReference type="EMBL" id="MFL0194054.1"/>
    </source>
</evidence>
<dbReference type="RefSeq" id="WP_406790177.1">
    <property type="nucleotide sequence ID" value="NZ_JBJHZX010000001.1"/>
</dbReference>